<comment type="subcellular location">
    <subcellularLocation>
        <location evidence="1">Cell membrane</location>
    </subcellularLocation>
</comment>
<dbReference type="SMART" id="SM00233">
    <property type="entry name" value="PH"/>
    <property type="match status" value="1"/>
</dbReference>
<dbReference type="CDD" id="cd13295">
    <property type="entry name" value="PH_EFA6"/>
    <property type="match status" value="1"/>
</dbReference>
<evidence type="ECO:0000256" key="2">
    <source>
        <dbReference type="ARBA" id="ARBA00022475"/>
    </source>
</evidence>
<dbReference type="CDD" id="cd00171">
    <property type="entry name" value="Sec7"/>
    <property type="match status" value="1"/>
</dbReference>
<dbReference type="InterPro" id="IPR023394">
    <property type="entry name" value="Sec7_C_sf"/>
</dbReference>
<dbReference type="InterPro" id="IPR001849">
    <property type="entry name" value="PH_domain"/>
</dbReference>
<dbReference type="AlphaFoldDB" id="A0A8S3ZPJ1"/>
<dbReference type="SMART" id="SM00222">
    <property type="entry name" value="Sec7"/>
    <property type="match status" value="1"/>
</dbReference>
<gene>
    <name evidence="8" type="ORF">CUNI_LOCUS15318</name>
</gene>
<evidence type="ECO:0000259" key="6">
    <source>
        <dbReference type="PROSITE" id="PS50003"/>
    </source>
</evidence>
<dbReference type="PANTHER" id="PTHR10663:SF376">
    <property type="entry name" value="PH AND SEC7 DOMAIN-CONTAINING PROTEIN"/>
    <property type="match status" value="1"/>
</dbReference>
<dbReference type="PROSITE" id="PS50190">
    <property type="entry name" value="SEC7"/>
    <property type="match status" value="1"/>
</dbReference>
<feature type="non-terminal residue" evidence="8">
    <location>
        <position position="446"/>
    </location>
</feature>
<dbReference type="Pfam" id="PF01369">
    <property type="entry name" value="Sec7"/>
    <property type="match status" value="1"/>
</dbReference>
<dbReference type="InterPro" id="IPR001605">
    <property type="entry name" value="PH_dom-spectrin-type"/>
</dbReference>
<keyword evidence="9" id="KW-1185">Reference proteome</keyword>
<dbReference type="EMBL" id="CAJHNH020003668">
    <property type="protein sequence ID" value="CAG5129760.1"/>
    <property type="molecule type" value="Genomic_DNA"/>
</dbReference>
<feature type="non-terminal residue" evidence="8">
    <location>
        <position position="1"/>
    </location>
</feature>
<sequence>NDFSNLVAEEYLKFFDFHGDTLDQALRKFLLRFSLYGETQERERVLAHFSHRFMECNEGSFNSEDACHTLTCAIMLLNSDLHSPNVGRRMTCQEFIDNLADLNDGEDFSKEVLKAIYQSIKNEPLEWAVDEASPEKEGSQLVDQSGQRQMTIPSSLGSNPFLEIPDPNKTTEYKKGYVMRKCCVDSDRRKTPFGKRGWKMMYAVLRDMILYQYKDEHQLKRGHFVESAHNAIRIHHALATKATDYTKKQHVFRLQTADGAEFLFQTGDSKELQEWIDTINLVAASLSAPVLPGAVGSRTKFQRQLLPSSHTRLNLKEQLQSHEMKVKELEQELLSHRATAPEKGTKSSIIQEYLDKENYLEFEIKRFKTYFYLLQSKLMSLPVLEPSLVETTIGEYEEMGAVPTMGVPHQTTVVVNVGQLAPSARTVQRSLSDRYSYRAAIYQTDC</sequence>
<evidence type="ECO:0000256" key="1">
    <source>
        <dbReference type="ARBA" id="ARBA00004236"/>
    </source>
</evidence>
<evidence type="ECO:0000259" key="7">
    <source>
        <dbReference type="PROSITE" id="PS50190"/>
    </source>
</evidence>
<keyword evidence="2" id="KW-1003">Cell membrane</keyword>
<dbReference type="PRINTS" id="PR00683">
    <property type="entry name" value="SPECTRINPH"/>
</dbReference>
<accession>A0A8S3ZPJ1</accession>
<dbReference type="PROSITE" id="PS50003">
    <property type="entry name" value="PH_DOMAIN"/>
    <property type="match status" value="1"/>
</dbReference>
<dbReference type="FunFam" id="2.30.29.30:FF:000267">
    <property type="entry name" value="PH and SEC7 domain-containing protein 4"/>
    <property type="match status" value="1"/>
</dbReference>
<evidence type="ECO:0000256" key="3">
    <source>
        <dbReference type="ARBA" id="ARBA00022658"/>
    </source>
</evidence>
<protein>
    <recommendedName>
        <fullName evidence="10">PH and SEC7 domain-containing protein 3</fullName>
    </recommendedName>
</protein>
<proteinExistence type="predicted"/>
<reference evidence="8" key="1">
    <citation type="submission" date="2021-04" db="EMBL/GenBank/DDBJ databases">
        <authorList>
            <consortium name="Molecular Ecology Group"/>
        </authorList>
    </citation>
    <scope>NUCLEOTIDE SEQUENCE</scope>
</reference>
<comment type="caution">
    <text evidence="8">The sequence shown here is derived from an EMBL/GenBank/DDBJ whole genome shotgun (WGS) entry which is preliminary data.</text>
</comment>
<organism evidence="8 9">
    <name type="scientific">Candidula unifasciata</name>
    <dbReference type="NCBI Taxonomy" id="100452"/>
    <lineage>
        <taxon>Eukaryota</taxon>
        <taxon>Metazoa</taxon>
        <taxon>Spiralia</taxon>
        <taxon>Lophotrochozoa</taxon>
        <taxon>Mollusca</taxon>
        <taxon>Gastropoda</taxon>
        <taxon>Heterobranchia</taxon>
        <taxon>Euthyneura</taxon>
        <taxon>Panpulmonata</taxon>
        <taxon>Eupulmonata</taxon>
        <taxon>Stylommatophora</taxon>
        <taxon>Helicina</taxon>
        <taxon>Helicoidea</taxon>
        <taxon>Geomitridae</taxon>
        <taxon>Candidula</taxon>
    </lineage>
</organism>
<dbReference type="SUPFAM" id="SSF50729">
    <property type="entry name" value="PH domain-like"/>
    <property type="match status" value="1"/>
</dbReference>
<evidence type="ECO:0000313" key="8">
    <source>
        <dbReference type="EMBL" id="CAG5129760.1"/>
    </source>
</evidence>
<feature type="coiled-coil region" evidence="5">
    <location>
        <begin position="312"/>
        <end position="339"/>
    </location>
</feature>
<keyword evidence="3" id="KW-0344">Guanine-nucleotide releasing factor</keyword>
<name>A0A8S3ZPJ1_9EUPU</name>
<dbReference type="PANTHER" id="PTHR10663">
    <property type="entry name" value="GUANYL-NUCLEOTIDE EXCHANGE FACTOR"/>
    <property type="match status" value="1"/>
</dbReference>
<dbReference type="Proteomes" id="UP000678393">
    <property type="component" value="Unassembled WGS sequence"/>
</dbReference>
<keyword evidence="5" id="KW-0175">Coiled coil</keyword>
<dbReference type="Gene3D" id="1.10.1000.11">
    <property type="entry name" value="Arf Nucleotide-binding Site Opener,domain 2"/>
    <property type="match status" value="1"/>
</dbReference>
<keyword evidence="4" id="KW-0472">Membrane</keyword>
<feature type="domain" description="PH" evidence="6">
    <location>
        <begin position="171"/>
        <end position="284"/>
    </location>
</feature>
<dbReference type="OrthoDB" id="2157641at2759"/>
<evidence type="ECO:0008006" key="10">
    <source>
        <dbReference type="Google" id="ProtNLM"/>
    </source>
</evidence>
<feature type="domain" description="SEC7" evidence="7">
    <location>
        <begin position="1"/>
        <end position="123"/>
    </location>
</feature>
<dbReference type="Pfam" id="PF15410">
    <property type="entry name" value="PH_9"/>
    <property type="match status" value="1"/>
</dbReference>
<dbReference type="InterPro" id="IPR000904">
    <property type="entry name" value="Sec7_dom"/>
</dbReference>
<dbReference type="InterPro" id="IPR041681">
    <property type="entry name" value="PH_9"/>
</dbReference>
<dbReference type="GO" id="GO:0005543">
    <property type="term" value="F:phospholipid binding"/>
    <property type="evidence" value="ECO:0007669"/>
    <property type="project" value="InterPro"/>
</dbReference>
<dbReference type="GO" id="GO:0005085">
    <property type="term" value="F:guanyl-nucleotide exchange factor activity"/>
    <property type="evidence" value="ECO:0007669"/>
    <property type="project" value="UniProtKB-KW"/>
</dbReference>
<dbReference type="Gene3D" id="2.30.29.30">
    <property type="entry name" value="Pleckstrin-homology domain (PH domain)/Phosphotyrosine-binding domain (PTB)"/>
    <property type="match status" value="1"/>
</dbReference>
<evidence type="ECO:0000256" key="4">
    <source>
        <dbReference type="ARBA" id="ARBA00023136"/>
    </source>
</evidence>
<dbReference type="InterPro" id="IPR035999">
    <property type="entry name" value="Sec7_dom_sf"/>
</dbReference>
<dbReference type="SUPFAM" id="SSF48425">
    <property type="entry name" value="Sec7 domain"/>
    <property type="match status" value="1"/>
</dbReference>
<dbReference type="InterPro" id="IPR011993">
    <property type="entry name" value="PH-like_dom_sf"/>
</dbReference>
<evidence type="ECO:0000256" key="5">
    <source>
        <dbReference type="SAM" id="Coils"/>
    </source>
</evidence>
<dbReference type="FunFam" id="1.10.1000.11:FF:000002">
    <property type="entry name" value="Cytohesin 1"/>
    <property type="match status" value="1"/>
</dbReference>
<dbReference type="GO" id="GO:0032012">
    <property type="term" value="P:regulation of ARF protein signal transduction"/>
    <property type="evidence" value="ECO:0007669"/>
    <property type="project" value="InterPro"/>
</dbReference>
<dbReference type="GO" id="GO:0005886">
    <property type="term" value="C:plasma membrane"/>
    <property type="evidence" value="ECO:0007669"/>
    <property type="project" value="UniProtKB-SubCell"/>
</dbReference>
<evidence type="ECO:0000313" key="9">
    <source>
        <dbReference type="Proteomes" id="UP000678393"/>
    </source>
</evidence>